<dbReference type="PANTHER" id="PTHR11886">
    <property type="entry name" value="DYNEIN LIGHT CHAIN"/>
    <property type="match status" value="1"/>
</dbReference>
<feature type="region of interest" description="Disordered" evidence="1">
    <location>
        <begin position="1"/>
        <end position="61"/>
    </location>
</feature>
<feature type="compositionally biased region" description="Basic residues" evidence="1">
    <location>
        <begin position="25"/>
        <end position="41"/>
    </location>
</feature>
<feature type="compositionally biased region" description="Pro residues" evidence="1">
    <location>
        <begin position="42"/>
        <end position="58"/>
    </location>
</feature>
<protein>
    <recommendedName>
        <fullName evidence="4">Dynein light chain</fullName>
    </recommendedName>
</protein>
<accession>A0ABD3DCX6</accession>
<reference evidence="3" key="1">
    <citation type="journal article" date="2024" name="IScience">
        <title>Strigolactones Initiate the Formation of Haustorium-like Structures in Castilleja.</title>
        <authorList>
            <person name="Buerger M."/>
            <person name="Peterson D."/>
            <person name="Chory J."/>
        </authorList>
    </citation>
    <scope>NUCLEOTIDE SEQUENCE [LARGE SCALE GENOMIC DNA]</scope>
</reference>
<comment type="caution">
    <text evidence="2">The sequence shown here is derived from an EMBL/GenBank/DDBJ whole genome shotgun (WGS) entry which is preliminary data.</text>
</comment>
<dbReference type="PANTHER" id="PTHR11886:SF80">
    <property type="entry name" value="OS01G0555600 PROTEIN"/>
    <property type="match status" value="1"/>
</dbReference>
<keyword evidence="3" id="KW-1185">Reference proteome</keyword>
<dbReference type="Gene3D" id="3.30.740.10">
    <property type="entry name" value="Protein Inhibitor Of Neuronal Nitric Oxide Synthase"/>
    <property type="match status" value="1"/>
</dbReference>
<evidence type="ECO:0000256" key="1">
    <source>
        <dbReference type="SAM" id="MobiDB-lite"/>
    </source>
</evidence>
<evidence type="ECO:0000313" key="2">
    <source>
        <dbReference type="EMBL" id="KAL3639547.1"/>
    </source>
</evidence>
<name>A0ABD3DCX6_9LAMI</name>
<dbReference type="Pfam" id="PF01221">
    <property type="entry name" value="Dynein_light"/>
    <property type="match status" value="1"/>
</dbReference>
<dbReference type="InterPro" id="IPR037177">
    <property type="entry name" value="DLC_sf"/>
</dbReference>
<gene>
    <name evidence="2" type="ORF">CASFOL_017454</name>
</gene>
<feature type="region of interest" description="Disordered" evidence="1">
    <location>
        <begin position="76"/>
        <end position="131"/>
    </location>
</feature>
<proteinExistence type="predicted"/>
<feature type="compositionally biased region" description="Basic residues" evidence="1">
    <location>
        <begin position="1"/>
        <end position="10"/>
    </location>
</feature>
<sequence>MAHNTSHRRILASPDPQSPMDPTLRKPKHNLSAAKNHHHHPPPLIHPLPDPTLTPPPSTIQSISNRFSKLYANHKKLASDRSKSGPHPQPDPHFQTHKKDLSFSPVSDSSCTTFTKSSSQRERNSSFTPVPKILKKNEKNYYLDSDFKNPSCEKDLKISSFEALMSKGLGIEKGLLNEGNNKSSLSSIPPVVNGGGRRRSFCNSQVELVDFLACNGVKVVAVDMPPFMQVHAVDCARKTHDSLEKFTSKTLACTLKKEFDGVYGPAWHCIVGTSFGSFVTHSVELNKAAKGEKKPQEGGKNGIRLNVLGRI</sequence>
<dbReference type="SMART" id="SM01375">
    <property type="entry name" value="Dynein_light"/>
    <property type="match status" value="1"/>
</dbReference>
<evidence type="ECO:0008006" key="4">
    <source>
        <dbReference type="Google" id="ProtNLM"/>
    </source>
</evidence>
<dbReference type="EMBL" id="JAVIJP010000018">
    <property type="protein sequence ID" value="KAL3639547.1"/>
    <property type="molecule type" value="Genomic_DNA"/>
</dbReference>
<feature type="compositionally biased region" description="Polar residues" evidence="1">
    <location>
        <begin position="104"/>
        <end position="118"/>
    </location>
</feature>
<organism evidence="2 3">
    <name type="scientific">Castilleja foliolosa</name>
    <dbReference type="NCBI Taxonomy" id="1961234"/>
    <lineage>
        <taxon>Eukaryota</taxon>
        <taxon>Viridiplantae</taxon>
        <taxon>Streptophyta</taxon>
        <taxon>Embryophyta</taxon>
        <taxon>Tracheophyta</taxon>
        <taxon>Spermatophyta</taxon>
        <taxon>Magnoliopsida</taxon>
        <taxon>eudicotyledons</taxon>
        <taxon>Gunneridae</taxon>
        <taxon>Pentapetalae</taxon>
        <taxon>asterids</taxon>
        <taxon>lamiids</taxon>
        <taxon>Lamiales</taxon>
        <taxon>Orobanchaceae</taxon>
        <taxon>Pedicularideae</taxon>
        <taxon>Castillejinae</taxon>
        <taxon>Castilleja</taxon>
    </lineage>
</organism>
<dbReference type="AlphaFoldDB" id="A0ABD3DCX6"/>
<dbReference type="InterPro" id="IPR001372">
    <property type="entry name" value="Dynein_light_chain_typ-1/2"/>
</dbReference>
<dbReference type="Proteomes" id="UP001632038">
    <property type="component" value="Unassembled WGS sequence"/>
</dbReference>
<evidence type="ECO:0000313" key="3">
    <source>
        <dbReference type="Proteomes" id="UP001632038"/>
    </source>
</evidence>
<dbReference type="SUPFAM" id="SSF54648">
    <property type="entry name" value="DLC"/>
    <property type="match status" value="1"/>
</dbReference>